<dbReference type="Proteomes" id="UP000250088">
    <property type="component" value="Chromosome"/>
</dbReference>
<dbReference type="EMBL" id="CP019893">
    <property type="protein sequence ID" value="ARS89873.1"/>
    <property type="molecule type" value="Genomic_DNA"/>
</dbReference>
<dbReference type="AlphaFoldDB" id="A0A2Z2HSW8"/>
<dbReference type="RefSeq" id="WP_086888252.1">
    <property type="nucleotide sequence ID" value="NZ_CP019893.1"/>
</dbReference>
<evidence type="ECO:0000313" key="1">
    <source>
        <dbReference type="EMBL" id="ARS89873.1"/>
    </source>
</evidence>
<name>A0A2Z2HSW8_9EURY</name>
<dbReference type="InterPro" id="IPR055951">
    <property type="entry name" value="DUF7529"/>
</dbReference>
<proteinExistence type="predicted"/>
<dbReference type="KEGG" id="naj:B1756_09090"/>
<evidence type="ECO:0000313" key="2">
    <source>
        <dbReference type="Proteomes" id="UP000250088"/>
    </source>
</evidence>
<accession>A0A2Z2HSW8</accession>
<gene>
    <name evidence="1" type="ORF">B1756_09090</name>
</gene>
<dbReference type="GeneID" id="32894232"/>
<dbReference type="OrthoDB" id="325206at2157"/>
<reference evidence="2" key="1">
    <citation type="submission" date="2017-02" db="EMBL/GenBank/DDBJ databases">
        <title>Natronthermophilus aegyptiacus gen. nov.,sp. nov., an aerobic, extremely halophilic alkalithermophilic archaeon isolated from the athalassohaline Wadi An Natrun, Egypt.</title>
        <authorList>
            <person name="Zhao B."/>
        </authorList>
    </citation>
    <scope>NUCLEOTIDE SEQUENCE [LARGE SCALE GENOMIC DNA]</scope>
    <source>
        <strain evidence="2">JW/NM-HA 15</strain>
    </source>
</reference>
<protein>
    <submittedName>
        <fullName evidence="1">Uncharacterized protein</fullName>
    </submittedName>
</protein>
<sequence length="182" mass="19526">MTDDATGPADAPEPEWSELLADAADIADRYREVGWDAIVCDPADVAPNTNGERFGLEVAVADETTELLDSLLEREVTFDDAEVYYRPGDGADQRVALAVERATGAETAVFVPLTYSIAAARPVFETALLEGELLIHLRPVDSAAGALADADDPDTWVTFAHDDPSLFLEEADLEAWQAGSSD</sequence>
<organism evidence="1 2">
    <name type="scientific">Natrarchaeobaculum aegyptiacum</name>
    <dbReference type="NCBI Taxonomy" id="745377"/>
    <lineage>
        <taxon>Archaea</taxon>
        <taxon>Methanobacteriati</taxon>
        <taxon>Methanobacteriota</taxon>
        <taxon>Stenosarchaea group</taxon>
        <taxon>Halobacteria</taxon>
        <taxon>Halobacteriales</taxon>
        <taxon>Natrialbaceae</taxon>
        <taxon>Natrarchaeobaculum</taxon>
    </lineage>
</organism>
<keyword evidence="2" id="KW-1185">Reference proteome</keyword>
<dbReference type="Pfam" id="PF24373">
    <property type="entry name" value="DUF7529"/>
    <property type="match status" value="1"/>
</dbReference>